<dbReference type="EMBL" id="CP073767">
    <property type="protein sequence ID" value="UWZ51189.1"/>
    <property type="molecule type" value="Genomic_DNA"/>
</dbReference>
<accession>A0A9Q9MCQ1</accession>
<gene>
    <name evidence="2" type="ORF">Daura_31055</name>
</gene>
<sequence length="117" mass="12059">MFRAGGLYNADGNAAPLQRLVPAVTPPTPPPAPTLYGVRVGTLAVIAILCQAVAGVALAAAGGPWWWALAAYALTAFVWGVWRDQARDLPNLPTLALLTMAAAVPASAGLTVWAVTR</sequence>
<protein>
    <submittedName>
        <fullName evidence="2">Uncharacterized protein</fullName>
    </submittedName>
</protein>
<keyword evidence="1" id="KW-0812">Transmembrane</keyword>
<evidence type="ECO:0000313" key="2">
    <source>
        <dbReference type="EMBL" id="UWZ51189.1"/>
    </source>
</evidence>
<evidence type="ECO:0000256" key="1">
    <source>
        <dbReference type="SAM" id="Phobius"/>
    </source>
</evidence>
<dbReference type="RefSeq" id="WP_033363936.1">
    <property type="nucleotide sequence ID" value="NZ_CP073767.1"/>
</dbReference>
<organism evidence="2 3">
    <name type="scientific">Dactylosporangium aurantiacum</name>
    <dbReference type="NCBI Taxonomy" id="35754"/>
    <lineage>
        <taxon>Bacteria</taxon>
        <taxon>Bacillati</taxon>
        <taxon>Actinomycetota</taxon>
        <taxon>Actinomycetes</taxon>
        <taxon>Micromonosporales</taxon>
        <taxon>Micromonosporaceae</taxon>
        <taxon>Dactylosporangium</taxon>
    </lineage>
</organism>
<keyword evidence="1" id="KW-0472">Membrane</keyword>
<proteinExistence type="predicted"/>
<feature type="transmembrane region" description="Helical" evidence="1">
    <location>
        <begin position="36"/>
        <end position="58"/>
    </location>
</feature>
<feature type="transmembrane region" description="Helical" evidence="1">
    <location>
        <begin position="94"/>
        <end position="115"/>
    </location>
</feature>
<keyword evidence="1" id="KW-1133">Transmembrane helix</keyword>
<keyword evidence="3" id="KW-1185">Reference proteome</keyword>
<dbReference type="Proteomes" id="UP001058003">
    <property type="component" value="Chromosome"/>
</dbReference>
<dbReference type="AlphaFoldDB" id="A0A9Q9MCQ1"/>
<reference evidence="2" key="1">
    <citation type="submission" date="2021-04" db="EMBL/GenBank/DDBJ databases">
        <title>Dactylosporangium aurantiacum NRRL B-8018 full assembly.</title>
        <authorList>
            <person name="Hartkoorn R.C."/>
            <person name="Beaudoing E."/>
            <person name="Hot D."/>
        </authorList>
    </citation>
    <scope>NUCLEOTIDE SEQUENCE</scope>
    <source>
        <strain evidence="2">NRRL B-8018</strain>
    </source>
</reference>
<name>A0A9Q9MCQ1_9ACTN</name>
<evidence type="ECO:0000313" key="3">
    <source>
        <dbReference type="Proteomes" id="UP001058003"/>
    </source>
</evidence>
<feature type="transmembrane region" description="Helical" evidence="1">
    <location>
        <begin position="65"/>
        <end position="82"/>
    </location>
</feature>
<dbReference type="KEGG" id="daur:Daura_31055"/>